<geneLocation type="plasmid" evidence="4">
    <name>pbbpl7hg1</name>
</geneLocation>
<dbReference type="InterPro" id="IPR002656">
    <property type="entry name" value="Acyl_transf_3_dom"/>
</dbReference>
<name>A0A5P6PG99_9BRAD</name>
<protein>
    <submittedName>
        <fullName evidence="3">Acyltransferase</fullName>
    </submittedName>
</protein>
<keyword evidence="3" id="KW-0808">Transferase</keyword>
<dbReference type="PANTHER" id="PTHR23028">
    <property type="entry name" value="ACETYLTRANSFERASE"/>
    <property type="match status" value="1"/>
</dbReference>
<gene>
    <name evidence="3" type="ORF">F8237_34495</name>
</gene>
<keyword evidence="1" id="KW-0812">Transmembrane</keyword>
<feature type="transmembrane region" description="Helical" evidence="1">
    <location>
        <begin position="42"/>
        <end position="60"/>
    </location>
</feature>
<feature type="transmembrane region" description="Helical" evidence="1">
    <location>
        <begin position="307"/>
        <end position="323"/>
    </location>
</feature>
<dbReference type="Pfam" id="PF01757">
    <property type="entry name" value="Acyl_transf_3"/>
    <property type="match status" value="1"/>
</dbReference>
<organism evidence="3 4">
    <name type="scientific">Bradyrhizobium betae</name>
    <dbReference type="NCBI Taxonomy" id="244734"/>
    <lineage>
        <taxon>Bacteria</taxon>
        <taxon>Pseudomonadati</taxon>
        <taxon>Pseudomonadota</taxon>
        <taxon>Alphaproteobacteria</taxon>
        <taxon>Hyphomicrobiales</taxon>
        <taxon>Nitrobacteraceae</taxon>
        <taxon>Bradyrhizobium</taxon>
    </lineage>
</organism>
<dbReference type="OrthoDB" id="9767863at2"/>
<reference evidence="4" key="1">
    <citation type="submission" date="2019-10" db="EMBL/GenBank/DDBJ databases">
        <title>Complete Genome Sequence of Bradyrhizobium betae type strain PL7HG1T.</title>
        <authorList>
            <person name="Bromfield E.S.P."/>
            <person name="Cloutier S."/>
        </authorList>
    </citation>
    <scope>NUCLEOTIDE SEQUENCE [LARGE SCALE GENOMIC DNA]</scope>
    <source>
        <strain evidence="4">PL7HG1</strain>
        <plasmid evidence="4">pbbpl7hg1</plasmid>
    </source>
</reference>
<keyword evidence="1" id="KW-0472">Membrane</keyword>
<feature type="transmembrane region" description="Helical" evidence="1">
    <location>
        <begin position="335"/>
        <end position="362"/>
    </location>
</feature>
<accession>A0A5P6PG99</accession>
<keyword evidence="3" id="KW-0614">Plasmid</keyword>
<dbReference type="Proteomes" id="UP000325641">
    <property type="component" value="Plasmid pBbPL7HG1"/>
</dbReference>
<dbReference type="PANTHER" id="PTHR23028:SF131">
    <property type="entry name" value="BLR2367 PROTEIN"/>
    <property type="match status" value="1"/>
</dbReference>
<keyword evidence="1" id="KW-1133">Transmembrane helix</keyword>
<evidence type="ECO:0000256" key="1">
    <source>
        <dbReference type="SAM" id="Phobius"/>
    </source>
</evidence>
<dbReference type="GO" id="GO:0016020">
    <property type="term" value="C:membrane"/>
    <property type="evidence" value="ECO:0007669"/>
    <property type="project" value="TreeGrafter"/>
</dbReference>
<feature type="transmembrane region" description="Helical" evidence="1">
    <location>
        <begin position="247"/>
        <end position="266"/>
    </location>
</feature>
<evidence type="ECO:0000313" key="3">
    <source>
        <dbReference type="EMBL" id="QFI77439.1"/>
    </source>
</evidence>
<dbReference type="KEGG" id="bbet:F8237_34495"/>
<sequence length="425" mass="47240">MMVSASDWSHRLCSFKQVSVDANRFMVERYARQFRVNEGLGHHVRFIGCNFLIFFMLRVYPLSMTQLEVQPQLSSIQYLRGIAAMMVVFFHANGMTAEYFGSTWSPLGAAGVDIFFVISGFIMWVTTGARRTPASFIQHRIVRVVPLYWCVTLALFSSWVIFRNSTPLPPLENLLKSLLFIPHISARTGQIEPLLIAGWTLNFEMFFYAIFALSLLLSGRYRAILVFSVLTSLVMIGQVFSSSNPVMITYTSPLLLEFALGCLLGLIYQYQLLPRPSLGVTLCILGVVLLCVAGTDSAADLSFRRLLYWGAPSVLIVAGFVSLEPTARDNRLLSLLGAASYSIYLTHSLSLAALKSLVFALGLQNYQFVPSIFVVAGFVGSAVIGICAYHLLERPLLSFFKRLVSRNAPSWSGNDPISTPSNTTR</sequence>
<dbReference type="GO" id="GO:0016747">
    <property type="term" value="F:acyltransferase activity, transferring groups other than amino-acyl groups"/>
    <property type="evidence" value="ECO:0007669"/>
    <property type="project" value="InterPro"/>
</dbReference>
<dbReference type="EMBL" id="CP044544">
    <property type="protein sequence ID" value="QFI77439.1"/>
    <property type="molecule type" value="Genomic_DNA"/>
</dbReference>
<keyword evidence="3" id="KW-0012">Acyltransferase</keyword>
<feature type="transmembrane region" description="Helical" evidence="1">
    <location>
        <begin position="278"/>
        <end position="295"/>
    </location>
</feature>
<dbReference type="AlphaFoldDB" id="A0A5P6PG99"/>
<dbReference type="RefSeq" id="WP_151650772.1">
    <property type="nucleotide sequence ID" value="NZ_CP044544.1"/>
</dbReference>
<evidence type="ECO:0000259" key="2">
    <source>
        <dbReference type="Pfam" id="PF01757"/>
    </source>
</evidence>
<feature type="transmembrane region" description="Helical" evidence="1">
    <location>
        <begin position="107"/>
        <end position="129"/>
    </location>
</feature>
<dbReference type="InterPro" id="IPR050879">
    <property type="entry name" value="Acyltransferase_3"/>
</dbReference>
<feature type="transmembrane region" description="Helical" evidence="1">
    <location>
        <begin position="141"/>
        <end position="162"/>
    </location>
</feature>
<feature type="transmembrane region" description="Helical" evidence="1">
    <location>
        <begin position="224"/>
        <end position="241"/>
    </location>
</feature>
<evidence type="ECO:0000313" key="4">
    <source>
        <dbReference type="Proteomes" id="UP000325641"/>
    </source>
</evidence>
<feature type="transmembrane region" description="Helical" evidence="1">
    <location>
        <begin position="196"/>
        <end position="217"/>
    </location>
</feature>
<proteinExistence type="predicted"/>
<dbReference type="GO" id="GO:0000271">
    <property type="term" value="P:polysaccharide biosynthetic process"/>
    <property type="evidence" value="ECO:0007669"/>
    <property type="project" value="TreeGrafter"/>
</dbReference>
<feature type="domain" description="Acyltransferase 3" evidence="2">
    <location>
        <begin position="75"/>
        <end position="389"/>
    </location>
</feature>
<feature type="transmembrane region" description="Helical" evidence="1">
    <location>
        <begin position="368"/>
        <end position="392"/>
    </location>
</feature>
<feature type="transmembrane region" description="Helical" evidence="1">
    <location>
        <begin position="81"/>
        <end position="101"/>
    </location>
</feature>